<dbReference type="EMBL" id="BHZD01000001">
    <property type="protein sequence ID" value="GCD40497.1"/>
    <property type="molecule type" value="Genomic_DNA"/>
</dbReference>
<dbReference type="Proteomes" id="UP000286746">
    <property type="component" value="Unassembled WGS sequence"/>
</dbReference>
<reference evidence="1 2" key="1">
    <citation type="submission" date="2018-11" db="EMBL/GenBank/DDBJ databases">
        <title>Whole genome sequence of Streptomyces paromomycinus NBRC 15454(T).</title>
        <authorList>
            <person name="Komaki H."/>
            <person name="Tamura T."/>
        </authorList>
    </citation>
    <scope>NUCLEOTIDE SEQUENCE [LARGE SCALE GENOMIC DNA]</scope>
    <source>
        <strain evidence="1 2">NBRC 15454</strain>
    </source>
</reference>
<keyword evidence="2" id="KW-1185">Reference proteome</keyword>
<accession>A0A401VTT2</accession>
<evidence type="ECO:0000313" key="2">
    <source>
        <dbReference type="Proteomes" id="UP000286746"/>
    </source>
</evidence>
<comment type="caution">
    <text evidence="1">The sequence shown here is derived from an EMBL/GenBank/DDBJ whole genome shotgun (WGS) entry which is preliminary data.</text>
</comment>
<sequence length="105" mass="10833">MHDKKEASVHGEMTLLGEQIAYWRENPWPLGEGKVKDVSMGGVKKACDACEMAFDAADATFGAECGVRSAECGVRIPSGGVRLAPRDVPLSGGLGVGMRGGVAGA</sequence>
<dbReference type="AlphaFoldDB" id="A0A401VTT2"/>
<evidence type="ECO:0000313" key="1">
    <source>
        <dbReference type="EMBL" id="GCD40497.1"/>
    </source>
</evidence>
<protein>
    <submittedName>
        <fullName evidence="1">Uncharacterized protein</fullName>
    </submittedName>
</protein>
<gene>
    <name evidence="1" type="ORF">GKJPGBOP_00146</name>
</gene>
<name>A0A401VTT2_STREY</name>
<dbReference type="RefSeq" id="WP_174857105.1">
    <property type="nucleotide sequence ID" value="NZ_BHZD01000001.1"/>
</dbReference>
<proteinExistence type="predicted"/>
<organism evidence="1 2">
    <name type="scientific">Streptomyces paromomycinus</name>
    <name type="common">Streptomyces rimosus subsp. paromomycinus</name>
    <dbReference type="NCBI Taxonomy" id="92743"/>
    <lineage>
        <taxon>Bacteria</taxon>
        <taxon>Bacillati</taxon>
        <taxon>Actinomycetota</taxon>
        <taxon>Actinomycetes</taxon>
        <taxon>Kitasatosporales</taxon>
        <taxon>Streptomycetaceae</taxon>
        <taxon>Streptomyces</taxon>
    </lineage>
</organism>